<keyword evidence="2" id="KW-1185">Reference proteome</keyword>
<dbReference type="Proteomes" id="UP001163046">
    <property type="component" value="Unassembled WGS sequence"/>
</dbReference>
<proteinExistence type="predicted"/>
<reference evidence="1" key="1">
    <citation type="submission" date="2023-01" db="EMBL/GenBank/DDBJ databases">
        <title>Genome assembly of the deep-sea coral Lophelia pertusa.</title>
        <authorList>
            <person name="Herrera S."/>
            <person name="Cordes E."/>
        </authorList>
    </citation>
    <scope>NUCLEOTIDE SEQUENCE</scope>
    <source>
        <strain evidence="1">USNM1676648</strain>
        <tissue evidence="1">Polyp</tissue>
    </source>
</reference>
<evidence type="ECO:0000313" key="2">
    <source>
        <dbReference type="Proteomes" id="UP001163046"/>
    </source>
</evidence>
<gene>
    <name evidence="1" type="ORF">OS493_005346</name>
</gene>
<sequence>MSVPVAKPRYPFVIEFDVKLPGDVESGTADFETLEVVKLIKGSSKEGRFKVKIYSQDGSFLGETEILYLDLVEQVLKQAVSNRDILKKFLKLAITCVDENSEGSSCDTLNSTDVGRLTVADHQTAQLRTNLAV</sequence>
<organism evidence="1 2">
    <name type="scientific">Desmophyllum pertusum</name>
    <dbReference type="NCBI Taxonomy" id="174260"/>
    <lineage>
        <taxon>Eukaryota</taxon>
        <taxon>Metazoa</taxon>
        <taxon>Cnidaria</taxon>
        <taxon>Anthozoa</taxon>
        <taxon>Hexacorallia</taxon>
        <taxon>Scleractinia</taxon>
        <taxon>Caryophylliina</taxon>
        <taxon>Caryophylliidae</taxon>
        <taxon>Desmophyllum</taxon>
    </lineage>
</organism>
<dbReference type="EMBL" id="MU827303">
    <property type="protein sequence ID" value="KAJ7365249.1"/>
    <property type="molecule type" value="Genomic_DNA"/>
</dbReference>
<protein>
    <submittedName>
        <fullName evidence="1">Uncharacterized protein</fullName>
    </submittedName>
</protein>
<name>A0A9X0CP57_9CNID</name>
<dbReference type="OrthoDB" id="10519286at2759"/>
<accession>A0A9X0CP57</accession>
<comment type="caution">
    <text evidence="1">The sequence shown here is derived from an EMBL/GenBank/DDBJ whole genome shotgun (WGS) entry which is preliminary data.</text>
</comment>
<dbReference type="AlphaFoldDB" id="A0A9X0CP57"/>
<evidence type="ECO:0000313" key="1">
    <source>
        <dbReference type="EMBL" id="KAJ7365249.1"/>
    </source>
</evidence>